<protein>
    <submittedName>
        <fullName evidence="1">Uncharacterized protein</fullName>
    </submittedName>
</protein>
<dbReference type="Proteomes" id="UP000828390">
    <property type="component" value="Unassembled WGS sequence"/>
</dbReference>
<accession>A0A9D4D104</accession>
<dbReference type="AlphaFoldDB" id="A0A9D4D104"/>
<keyword evidence="2" id="KW-1185">Reference proteome</keyword>
<organism evidence="1 2">
    <name type="scientific">Dreissena polymorpha</name>
    <name type="common">Zebra mussel</name>
    <name type="synonym">Mytilus polymorpha</name>
    <dbReference type="NCBI Taxonomy" id="45954"/>
    <lineage>
        <taxon>Eukaryota</taxon>
        <taxon>Metazoa</taxon>
        <taxon>Spiralia</taxon>
        <taxon>Lophotrochozoa</taxon>
        <taxon>Mollusca</taxon>
        <taxon>Bivalvia</taxon>
        <taxon>Autobranchia</taxon>
        <taxon>Heteroconchia</taxon>
        <taxon>Euheterodonta</taxon>
        <taxon>Imparidentia</taxon>
        <taxon>Neoheterodontei</taxon>
        <taxon>Myida</taxon>
        <taxon>Dreissenoidea</taxon>
        <taxon>Dreissenidae</taxon>
        <taxon>Dreissena</taxon>
    </lineage>
</organism>
<proteinExistence type="predicted"/>
<dbReference type="EMBL" id="JAIWYP010000011">
    <property type="protein sequence ID" value="KAH3736152.1"/>
    <property type="molecule type" value="Genomic_DNA"/>
</dbReference>
<reference evidence="1" key="1">
    <citation type="journal article" date="2019" name="bioRxiv">
        <title>The Genome of the Zebra Mussel, Dreissena polymorpha: A Resource for Invasive Species Research.</title>
        <authorList>
            <person name="McCartney M.A."/>
            <person name="Auch B."/>
            <person name="Kono T."/>
            <person name="Mallez S."/>
            <person name="Zhang Y."/>
            <person name="Obille A."/>
            <person name="Becker A."/>
            <person name="Abrahante J.E."/>
            <person name="Garbe J."/>
            <person name="Badalamenti J.P."/>
            <person name="Herman A."/>
            <person name="Mangelson H."/>
            <person name="Liachko I."/>
            <person name="Sullivan S."/>
            <person name="Sone E.D."/>
            <person name="Koren S."/>
            <person name="Silverstein K.A.T."/>
            <person name="Beckman K.B."/>
            <person name="Gohl D.M."/>
        </authorList>
    </citation>
    <scope>NUCLEOTIDE SEQUENCE</scope>
    <source>
        <strain evidence="1">Duluth1</strain>
        <tissue evidence="1">Whole animal</tissue>
    </source>
</reference>
<evidence type="ECO:0000313" key="1">
    <source>
        <dbReference type="EMBL" id="KAH3736152.1"/>
    </source>
</evidence>
<gene>
    <name evidence="1" type="ORF">DPMN_042714</name>
</gene>
<reference evidence="1" key="2">
    <citation type="submission" date="2020-11" db="EMBL/GenBank/DDBJ databases">
        <authorList>
            <person name="McCartney M.A."/>
            <person name="Auch B."/>
            <person name="Kono T."/>
            <person name="Mallez S."/>
            <person name="Becker A."/>
            <person name="Gohl D.M."/>
            <person name="Silverstein K.A.T."/>
            <person name="Koren S."/>
            <person name="Bechman K.B."/>
            <person name="Herman A."/>
            <person name="Abrahante J.E."/>
            <person name="Garbe J."/>
        </authorList>
    </citation>
    <scope>NUCLEOTIDE SEQUENCE</scope>
    <source>
        <strain evidence="1">Duluth1</strain>
        <tissue evidence="1">Whole animal</tissue>
    </source>
</reference>
<comment type="caution">
    <text evidence="1">The sequence shown here is derived from an EMBL/GenBank/DDBJ whole genome shotgun (WGS) entry which is preliminary data.</text>
</comment>
<name>A0A9D4D104_DREPO</name>
<sequence>MRRCKIVSQTGGVPAEDAHTVFHGAKTIRVPALDFHTVCDAARSLSDRRDTCRRLPDSATVQKTVFQTGEAPARHS</sequence>
<evidence type="ECO:0000313" key="2">
    <source>
        <dbReference type="Proteomes" id="UP000828390"/>
    </source>
</evidence>